<dbReference type="InterPro" id="IPR036249">
    <property type="entry name" value="Thioredoxin-like_sf"/>
</dbReference>
<evidence type="ECO:0000313" key="4">
    <source>
        <dbReference type="EMBL" id="AKU91549.1"/>
    </source>
</evidence>
<dbReference type="Pfam" id="PF00578">
    <property type="entry name" value="AhpC-TSA"/>
    <property type="match status" value="1"/>
</dbReference>
<evidence type="ECO:0000313" key="5">
    <source>
        <dbReference type="Proteomes" id="UP000055590"/>
    </source>
</evidence>
<dbReference type="InterPro" id="IPR050553">
    <property type="entry name" value="Thioredoxin_ResA/DsbE_sf"/>
</dbReference>
<dbReference type="InterPro" id="IPR017937">
    <property type="entry name" value="Thioredoxin_CS"/>
</dbReference>
<dbReference type="SUPFAM" id="SSF52833">
    <property type="entry name" value="Thioredoxin-like"/>
    <property type="match status" value="1"/>
</dbReference>
<evidence type="ECO:0000256" key="2">
    <source>
        <dbReference type="SAM" id="SignalP"/>
    </source>
</evidence>
<dbReference type="PROSITE" id="PS00194">
    <property type="entry name" value="THIOREDOXIN_1"/>
    <property type="match status" value="1"/>
</dbReference>
<feature type="domain" description="Thioredoxin" evidence="3">
    <location>
        <begin position="25"/>
        <end position="168"/>
    </location>
</feature>
<dbReference type="CDD" id="cd02966">
    <property type="entry name" value="TlpA_like_family"/>
    <property type="match status" value="1"/>
</dbReference>
<dbReference type="InterPro" id="IPR000866">
    <property type="entry name" value="AhpC/TSA"/>
</dbReference>
<dbReference type="AlphaFoldDB" id="A0A0K1PEJ8"/>
<dbReference type="PANTHER" id="PTHR42852">
    <property type="entry name" value="THIOL:DISULFIDE INTERCHANGE PROTEIN DSBE"/>
    <property type="match status" value="1"/>
</dbReference>
<dbReference type="Proteomes" id="UP000055590">
    <property type="component" value="Chromosome"/>
</dbReference>
<dbReference type="PROSITE" id="PS51352">
    <property type="entry name" value="THIOREDOXIN_2"/>
    <property type="match status" value="1"/>
</dbReference>
<name>A0A0K1PEJ8_9BACT</name>
<organism evidence="4 5">
    <name type="scientific">Vulgatibacter incomptus</name>
    <dbReference type="NCBI Taxonomy" id="1391653"/>
    <lineage>
        <taxon>Bacteria</taxon>
        <taxon>Pseudomonadati</taxon>
        <taxon>Myxococcota</taxon>
        <taxon>Myxococcia</taxon>
        <taxon>Myxococcales</taxon>
        <taxon>Cystobacterineae</taxon>
        <taxon>Vulgatibacteraceae</taxon>
        <taxon>Vulgatibacter</taxon>
    </lineage>
</organism>
<feature type="chain" id="PRO_5005465675" evidence="2">
    <location>
        <begin position="25"/>
        <end position="177"/>
    </location>
</feature>
<dbReference type="KEGG" id="vin:AKJ08_1936"/>
<proteinExistence type="predicted"/>
<evidence type="ECO:0000259" key="3">
    <source>
        <dbReference type="PROSITE" id="PS51352"/>
    </source>
</evidence>
<dbReference type="Gene3D" id="3.40.30.10">
    <property type="entry name" value="Glutaredoxin"/>
    <property type="match status" value="1"/>
</dbReference>
<dbReference type="EMBL" id="CP012332">
    <property type="protein sequence ID" value="AKU91549.1"/>
    <property type="molecule type" value="Genomic_DNA"/>
</dbReference>
<keyword evidence="1" id="KW-0676">Redox-active center</keyword>
<reference evidence="4 5" key="1">
    <citation type="submission" date="2015-08" db="EMBL/GenBank/DDBJ databases">
        <authorList>
            <person name="Babu N.S."/>
            <person name="Beckwith C.J."/>
            <person name="Beseler K.G."/>
            <person name="Brison A."/>
            <person name="Carone J.V."/>
            <person name="Caskin T.P."/>
            <person name="Diamond M."/>
            <person name="Durham M.E."/>
            <person name="Foxe J.M."/>
            <person name="Go M."/>
            <person name="Henderson B.A."/>
            <person name="Jones I.B."/>
            <person name="McGettigan J.A."/>
            <person name="Micheletti S.J."/>
            <person name="Nasrallah M.E."/>
            <person name="Ortiz D."/>
            <person name="Piller C.R."/>
            <person name="Privatt S.R."/>
            <person name="Schneider S.L."/>
            <person name="Sharp S."/>
            <person name="Smith T.C."/>
            <person name="Stanton J.D."/>
            <person name="Ullery H.E."/>
            <person name="Wilson R.J."/>
            <person name="Serrano M.G."/>
            <person name="Buck G."/>
            <person name="Lee V."/>
            <person name="Wang Y."/>
            <person name="Carvalho R."/>
            <person name="Voegtly L."/>
            <person name="Shi R."/>
            <person name="Duckworth R."/>
            <person name="Johnson A."/>
            <person name="Loviza R."/>
            <person name="Walstead R."/>
            <person name="Shah Z."/>
            <person name="Kiflezghi M."/>
            <person name="Wade K."/>
            <person name="Ball S.L."/>
            <person name="Bradley K.W."/>
            <person name="Asai D.J."/>
            <person name="Bowman C.A."/>
            <person name="Russell D.A."/>
            <person name="Pope W.H."/>
            <person name="Jacobs-Sera D."/>
            <person name="Hendrix R.W."/>
            <person name="Hatfull G.F."/>
        </authorList>
    </citation>
    <scope>NUCLEOTIDE SEQUENCE [LARGE SCALE GENOMIC DNA]</scope>
    <source>
        <strain evidence="4 5">DSM 27710</strain>
    </source>
</reference>
<accession>A0A0K1PEJ8</accession>
<dbReference type="PANTHER" id="PTHR42852:SF17">
    <property type="entry name" value="THIOREDOXIN-LIKE PROTEIN HI_1115"/>
    <property type="match status" value="1"/>
</dbReference>
<feature type="signal peptide" evidence="2">
    <location>
        <begin position="1"/>
        <end position="24"/>
    </location>
</feature>
<dbReference type="STRING" id="1391653.AKJ08_1936"/>
<dbReference type="InterPro" id="IPR013766">
    <property type="entry name" value="Thioredoxin_domain"/>
</dbReference>
<sequence>MIRNALIRTLLALSVLFIAAPALADDARSPAPDFTLRTLSGDRVKLSDYRGKVVLLSFWATWCGPCKQELPVLQALLDKHGKDGLAVLAVNIDDPKTAAEVRRFVADRKLSMPVPLDSDSKVLGKFNPRFAVPFLQVIDTEGRRAFQHTGFSSGAETTLEAEVASLLAQKPATTSNP</sequence>
<keyword evidence="5" id="KW-1185">Reference proteome</keyword>
<evidence type="ECO:0000256" key="1">
    <source>
        <dbReference type="ARBA" id="ARBA00023284"/>
    </source>
</evidence>
<dbReference type="GO" id="GO:0016491">
    <property type="term" value="F:oxidoreductase activity"/>
    <property type="evidence" value="ECO:0007669"/>
    <property type="project" value="InterPro"/>
</dbReference>
<keyword evidence="2" id="KW-0732">Signal</keyword>
<dbReference type="GO" id="GO:0016209">
    <property type="term" value="F:antioxidant activity"/>
    <property type="evidence" value="ECO:0007669"/>
    <property type="project" value="InterPro"/>
</dbReference>
<protein>
    <submittedName>
        <fullName evidence="4">Thiol:disulfide interchange protein</fullName>
    </submittedName>
</protein>
<gene>
    <name evidence="4" type="ORF">AKJ08_1936</name>
</gene>